<comment type="caution">
    <text evidence="9">The sequence shown here is derived from an EMBL/GenBank/DDBJ whole genome shotgun (WGS) entry which is preliminary data.</text>
</comment>
<keyword evidence="6" id="KW-0238">DNA-binding</keyword>
<accession>A0A4Y4D454</accession>
<dbReference type="Pfam" id="PF02586">
    <property type="entry name" value="SRAP"/>
    <property type="match status" value="1"/>
</dbReference>
<dbReference type="Gene3D" id="3.90.1680.10">
    <property type="entry name" value="SOS response associated peptidase-like"/>
    <property type="match status" value="1"/>
</dbReference>
<dbReference type="RefSeq" id="WP_141268907.1">
    <property type="nucleotide sequence ID" value="NZ_BJNW01000004.1"/>
</dbReference>
<dbReference type="GO" id="GO:0006508">
    <property type="term" value="P:proteolysis"/>
    <property type="evidence" value="ECO:0007669"/>
    <property type="project" value="UniProtKB-KW"/>
</dbReference>
<dbReference type="SUPFAM" id="SSF143081">
    <property type="entry name" value="BB1717-like"/>
    <property type="match status" value="1"/>
</dbReference>
<name>A0A4Y4D454_KOCVA</name>
<evidence type="ECO:0000256" key="3">
    <source>
        <dbReference type="ARBA" id="ARBA00022763"/>
    </source>
</evidence>
<keyword evidence="10" id="KW-1185">Reference proteome</keyword>
<evidence type="ECO:0000256" key="2">
    <source>
        <dbReference type="ARBA" id="ARBA00022670"/>
    </source>
</evidence>
<dbReference type="OrthoDB" id="9782620at2"/>
<dbReference type="STRING" id="1272.GCA_900014985_00421"/>
<evidence type="ECO:0000256" key="4">
    <source>
        <dbReference type="ARBA" id="ARBA00022801"/>
    </source>
</evidence>
<keyword evidence="4 8" id="KW-0378">Hydrolase</keyword>
<dbReference type="PANTHER" id="PTHR13604:SF0">
    <property type="entry name" value="ABASIC SITE PROCESSING PROTEIN HMCES"/>
    <property type="match status" value="1"/>
</dbReference>
<dbReference type="PANTHER" id="PTHR13604">
    <property type="entry name" value="DC12-RELATED"/>
    <property type="match status" value="1"/>
</dbReference>
<keyword evidence="5" id="KW-0190">Covalent protein-DNA linkage</keyword>
<reference evidence="9 10" key="1">
    <citation type="submission" date="2019-06" db="EMBL/GenBank/DDBJ databases">
        <title>Whole genome shotgun sequence of Kocuria varians NBRC 15358.</title>
        <authorList>
            <person name="Hosoyama A."/>
            <person name="Uohara A."/>
            <person name="Ohji S."/>
            <person name="Ichikawa N."/>
        </authorList>
    </citation>
    <scope>NUCLEOTIDE SEQUENCE [LARGE SCALE GENOMIC DNA]</scope>
    <source>
        <strain evidence="9 10">NBRC 15358</strain>
    </source>
</reference>
<evidence type="ECO:0000256" key="6">
    <source>
        <dbReference type="ARBA" id="ARBA00023125"/>
    </source>
</evidence>
<dbReference type="Proteomes" id="UP000315730">
    <property type="component" value="Unassembled WGS sequence"/>
</dbReference>
<dbReference type="GO" id="GO:0016829">
    <property type="term" value="F:lyase activity"/>
    <property type="evidence" value="ECO:0007669"/>
    <property type="project" value="UniProtKB-KW"/>
</dbReference>
<evidence type="ECO:0000256" key="5">
    <source>
        <dbReference type="ARBA" id="ARBA00023124"/>
    </source>
</evidence>
<evidence type="ECO:0000256" key="1">
    <source>
        <dbReference type="ARBA" id="ARBA00008136"/>
    </source>
</evidence>
<evidence type="ECO:0000313" key="9">
    <source>
        <dbReference type="EMBL" id="GEC98494.1"/>
    </source>
</evidence>
<dbReference type="EMBL" id="BJNW01000004">
    <property type="protein sequence ID" value="GEC98494.1"/>
    <property type="molecule type" value="Genomic_DNA"/>
</dbReference>
<dbReference type="InterPro" id="IPR003738">
    <property type="entry name" value="SRAP"/>
</dbReference>
<evidence type="ECO:0000256" key="7">
    <source>
        <dbReference type="ARBA" id="ARBA00023239"/>
    </source>
</evidence>
<dbReference type="InterPro" id="IPR036590">
    <property type="entry name" value="SRAP-like"/>
</dbReference>
<keyword evidence="2 8" id="KW-0645">Protease</keyword>
<comment type="similarity">
    <text evidence="1 8">Belongs to the SOS response-associated peptidase family.</text>
</comment>
<dbReference type="EC" id="3.4.-.-" evidence="8"/>
<proteinExistence type="inferred from homology"/>
<organism evidence="9 10">
    <name type="scientific">Kocuria varians</name>
    <name type="common">Micrococcus varians</name>
    <dbReference type="NCBI Taxonomy" id="1272"/>
    <lineage>
        <taxon>Bacteria</taxon>
        <taxon>Bacillati</taxon>
        <taxon>Actinomycetota</taxon>
        <taxon>Actinomycetes</taxon>
        <taxon>Micrococcales</taxon>
        <taxon>Micrococcaceae</taxon>
        <taxon>Kocuria</taxon>
    </lineage>
</organism>
<dbReference type="GO" id="GO:0003697">
    <property type="term" value="F:single-stranded DNA binding"/>
    <property type="evidence" value="ECO:0007669"/>
    <property type="project" value="InterPro"/>
</dbReference>
<protein>
    <recommendedName>
        <fullName evidence="8">Abasic site processing protein</fullName>
        <ecNumber evidence="8">3.4.-.-</ecNumber>
    </recommendedName>
</protein>
<keyword evidence="3" id="KW-0227">DNA damage</keyword>
<sequence>MCGRYVIARTPGQLALPFDARVDDSVEGAAGPNWNVAPTHTVPVLLERLSEDGQLLREIHAARWGLVPSWAKEIGVGSKMFNARSETVREKPSFRSAVVSRRCAIPADGYYEWKAPESGRGRKQPYFVHPEDGSAIWFAGIYEWWRLPGDAQDAARAGQTRPGRTTREDDAAGQWLLSCSILTREAPPADDENPHLAALGALHNRLPVGMTEDFARTWITPDRDKVHVAELVEQASQQALDVAAAWRMHPVTTDVGSVSSTGPHLVEPLQTLL</sequence>
<evidence type="ECO:0000256" key="8">
    <source>
        <dbReference type="RuleBase" id="RU364100"/>
    </source>
</evidence>
<evidence type="ECO:0000313" key="10">
    <source>
        <dbReference type="Proteomes" id="UP000315730"/>
    </source>
</evidence>
<gene>
    <name evidence="9" type="ORF">KVA01_06490</name>
</gene>
<dbReference type="AlphaFoldDB" id="A0A4Y4D454"/>
<dbReference type="GO" id="GO:0106300">
    <property type="term" value="P:protein-DNA covalent cross-linking repair"/>
    <property type="evidence" value="ECO:0007669"/>
    <property type="project" value="InterPro"/>
</dbReference>
<dbReference type="GO" id="GO:0008233">
    <property type="term" value="F:peptidase activity"/>
    <property type="evidence" value="ECO:0007669"/>
    <property type="project" value="UniProtKB-KW"/>
</dbReference>
<keyword evidence="7" id="KW-0456">Lyase</keyword>